<evidence type="ECO:0000313" key="1">
    <source>
        <dbReference type="EMBL" id="CAI8037376.1"/>
    </source>
</evidence>
<evidence type="ECO:0000313" key="2">
    <source>
        <dbReference type="Proteomes" id="UP001174909"/>
    </source>
</evidence>
<dbReference type="AlphaFoldDB" id="A0AA35X2D6"/>
<protein>
    <recommendedName>
        <fullName evidence="3">Tetratricopeptide repeat protein</fullName>
    </recommendedName>
</protein>
<dbReference type="SUPFAM" id="SSF48452">
    <property type="entry name" value="TPR-like"/>
    <property type="match status" value="1"/>
</dbReference>
<comment type="caution">
    <text evidence="1">The sequence shown here is derived from an EMBL/GenBank/DDBJ whole genome shotgun (WGS) entry which is preliminary data.</text>
</comment>
<proteinExistence type="predicted"/>
<reference evidence="1" key="1">
    <citation type="submission" date="2023-03" db="EMBL/GenBank/DDBJ databases">
        <authorList>
            <person name="Steffen K."/>
            <person name="Cardenas P."/>
        </authorList>
    </citation>
    <scope>NUCLEOTIDE SEQUENCE</scope>
</reference>
<sequence>MVGENSTISREDLAVEKNNEGVSRFKAGDLAGAAKAFNEALQFDASLDEARENRDMAIKRLGYDPLTEDRDGEARRREKDFEVDTGGEGLERLVQYAMYALAASIGVA</sequence>
<dbReference type="InterPro" id="IPR011990">
    <property type="entry name" value="TPR-like_helical_dom_sf"/>
</dbReference>
<dbReference type="Proteomes" id="UP001174909">
    <property type="component" value="Unassembled WGS sequence"/>
</dbReference>
<name>A0AA35X2D6_GEOBA</name>
<accession>A0AA35X2D6</accession>
<evidence type="ECO:0008006" key="3">
    <source>
        <dbReference type="Google" id="ProtNLM"/>
    </source>
</evidence>
<dbReference type="EMBL" id="CASHTH010002931">
    <property type="protein sequence ID" value="CAI8037376.1"/>
    <property type="molecule type" value="Genomic_DNA"/>
</dbReference>
<gene>
    <name evidence="1" type="ORF">GBAR_LOCUS20899</name>
</gene>
<keyword evidence="2" id="KW-1185">Reference proteome</keyword>
<organism evidence="1 2">
    <name type="scientific">Geodia barretti</name>
    <name type="common">Barrett's horny sponge</name>
    <dbReference type="NCBI Taxonomy" id="519541"/>
    <lineage>
        <taxon>Eukaryota</taxon>
        <taxon>Metazoa</taxon>
        <taxon>Porifera</taxon>
        <taxon>Demospongiae</taxon>
        <taxon>Heteroscleromorpha</taxon>
        <taxon>Tetractinellida</taxon>
        <taxon>Astrophorina</taxon>
        <taxon>Geodiidae</taxon>
        <taxon>Geodia</taxon>
    </lineage>
</organism>